<dbReference type="EMBL" id="MT142232">
    <property type="protein sequence ID" value="QJA76567.1"/>
    <property type="molecule type" value="Genomic_DNA"/>
</dbReference>
<feature type="transmembrane region" description="Helical" evidence="1">
    <location>
        <begin position="77"/>
        <end position="101"/>
    </location>
</feature>
<feature type="transmembrane region" description="Helical" evidence="1">
    <location>
        <begin position="36"/>
        <end position="57"/>
    </location>
</feature>
<keyword evidence="1" id="KW-0472">Membrane</keyword>
<accession>A0A6M3K663</accession>
<keyword evidence="1" id="KW-0812">Transmembrane</keyword>
<protein>
    <submittedName>
        <fullName evidence="2">Uncharacterized protein</fullName>
    </submittedName>
</protein>
<proteinExistence type="predicted"/>
<organism evidence="2">
    <name type="scientific">viral metagenome</name>
    <dbReference type="NCBI Taxonomy" id="1070528"/>
    <lineage>
        <taxon>unclassified sequences</taxon>
        <taxon>metagenomes</taxon>
        <taxon>organismal metagenomes</taxon>
    </lineage>
</organism>
<sequence>MSPESIDKITQYLDKLASKLGVSVQEVWPWFVRQQYVEAVTSVILFSIFSILAVIFLKRSVKIDFSDEATPTSKDILGIIFWVATAIFIGVSFGSMINVIMEVPDIFNVEYHALNDLIWKAKTQ</sequence>
<evidence type="ECO:0000256" key="1">
    <source>
        <dbReference type="SAM" id="Phobius"/>
    </source>
</evidence>
<evidence type="ECO:0000313" key="2">
    <source>
        <dbReference type="EMBL" id="QJA76567.1"/>
    </source>
</evidence>
<gene>
    <name evidence="2" type="ORF">MM415A01483_0005</name>
</gene>
<keyword evidence="1" id="KW-1133">Transmembrane helix</keyword>
<reference evidence="2" key="1">
    <citation type="submission" date="2020-03" db="EMBL/GenBank/DDBJ databases">
        <title>The deep terrestrial virosphere.</title>
        <authorList>
            <person name="Holmfeldt K."/>
            <person name="Nilsson E."/>
            <person name="Simone D."/>
            <person name="Lopez-Fernandez M."/>
            <person name="Wu X."/>
            <person name="de Brujin I."/>
            <person name="Lundin D."/>
            <person name="Andersson A."/>
            <person name="Bertilsson S."/>
            <person name="Dopson M."/>
        </authorList>
    </citation>
    <scope>NUCLEOTIDE SEQUENCE</scope>
    <source>
        <strain evidence="2">MM415A01483</strain>
    </source>
</reference>
<dbReference type="AlphaFoldDB" id="A0A6M3K663"/>
<name>A0A6M3K663_9ZZZZ</name>